<dbReference type="EMBL" id="CP046147">
    <property type="protein sequence ID" value="WFG38934.1"/>
    <property type="molecule type" value="Genomic_DNA"/>
</dbReference>
<dbReference type="AlphaFoldDB" id="A0AAJ5ZCY7"/>
<keyword evidence="3" id="KW-1185">Reference proteome</keyword>
<evidence type="ECO:0000313" key="1">
    <source>
        <dbReference type="EMBL" id="MDG0866351.1"/>
    </source>
</evidence>
<name>A0AAJ5ZCY7_9CHLR</name>
<gene>
    <name evidence="1" type="ORF">GKO46_04600</name>
    <name evidence="2" type="ORF">GKO48_04660</name>
</gene>
<proteinExistence type="predicted"/>
<evidence type="ECO:0000313" key="3">
    <source>
        <dbReference type="Proteomes" id="UP001219901"/>
    </source>
</evidence>
<dbReference type="Proteomes" id="UP001321249">
    <property type="component" value="Unassembled WGS sequence"/>
</dbReference>
<dbReference type="EMBL" id="WMBE01000001">
    <property type="protein sequence ID" value="MDG0866351.1"/>
    <property type="molecule type" value="Genomic_DNA"/>
</dbReference>
<protein>
    <recommendedName>
        <fullName evidence="5">Terminase small subunit</fullName>
    </recommendedName>
</protein>
<reference evidence="3 4" key="1">
    <citation type="submission" date="2019-11" db="EMBL/GenBank/DDBJ databases">
        <authorList>
            <person name="Cho J.-C."/>
        </authorList>
    </citation>
    <scope>NUCLEOTIDE SEQUENCE [LARGE SCALE GENOMIC DNA]</scope>
    <source>
        <strain evidence="2 3">JH1073</strain>
        <strain evidence="1 4">JH702</strain>
    </source>
</reference>
<dbReference type="Proteomes" id="UP001219901">
    <property type="component" value="Chromosome"/>
</dbReference>
<organism evidence="2 3">
    <name type="scientific">Candidatus Lucifugimonas marina</name>
    <dbReference type="NCBI Taxonomy" id="3038979"/>
    <lineage>
        <taxon>Bacteria</taxon>
        <taxon>Bacillati</taxon>
        <taxon>Chloroflexota</taxon>
        <taxon>Dehalococcoidia</taxon>
        <taxon>SAR202 cluster</taxon>
        <taxon>Candidatus Lucifugimonadales</taxon>
        <taxon>Candidatus Lucifugimonadaceae</taxon>
        <taxon>Candidatus Lucifugimonas</taxon>
    </lineage>
</organism>
<reference evidence="2" key="2">
    <citation type="journal article" date="2023" name="Nat. Commun.">
        <title>Cultivation of marine bacteria of the SAR202 clade.</title>
        <authorList>
            <person name="Lim Y."/>
            <person name="Seo J.H."/>
            <person name="Giovannoni S.J."/>
            <person name="Kang I."/>
            <person name="Cho J.C."/>
        </authorList>
    </citation>
    <scope>NUCLEOTIDE SEQUENCE</scope>
    <source>
        <strain evidence="2">JH1073</strain>
    </source>
</reference>
<reference evidence="3" key="3">
    <citation type="submission" date="2023-06" db="EMBL/GenBank/DDBJ databases">
        <title>Pangenomics reveal diversification of enzyme families and niche specialization in globally abundant SAR202 bacteria.</title>
        <authorList>
            <person name="Saw J.H.W."/>
        </authorList>
    </citation>
    <scope>NUCLEOTIDE SEQUENCE [LARGE SCALE GENOMIC DNA]</scope>
    <source>
        <strain evidence="3">JH1073</strain>
    </source>
</reference>
<accession>A0AAJ5ZCY7</accession>
<evidence type="ECO:0008006" key="5">
    <source>
        <dbReference type="Google" id="ProtNLM"/>
    </source>
</evidence>
<sequence>MLQTKRQTFAREFLVDRNATKAAIRMDYGSWQRTRSRRLLG</sequence>
<evidence type="ECO:0000313" key="2">
    <source>
        <dbReference type="EMBL" id="WFG38934.1"/>
    </source>
</evidence>
<dbReference type="Gene3D" id="1.10.10.1400">
    <property type="entry name" value="Terminase, small subunit, N-terminal DNA-binding domain, HTH motif"/>
    <property type="match status" value="1"/>
</dbReference>
<dbReference type="InterPro" id="IPR038713">
    <property type="entry name" value="Terminase_Gp1_N_sf"/>
</dbReference>
<evidence type="ECO:0000313" key="4">
    <source>
        <dbReference type="Proteomes" id="UP001321249"/>
    </source>
</evidence>